<evidence type="ECO:0000313" key="2">
    <source>
        <dbReference type="Proteomes" id="UP000663193"/>
    </source>
</evidence>
<organism evidence="1 2">
    <name type="scientific">Phaeosphaeria nodorum (strain SN15 / ATCC MYA-4574 / FGSC 10173)</name>
    <name type="common">Glume blotch fungus</name>
    <name type="synonym">Parastagonospora nodorum</name>
    <dbReference type="NCBI Taxonomy" id="321614"/>
    <lineage>
        <taxon>Eukaryota</taxon>
        <taxon>Fungi</taxon>
        <taxon>Dikarya</taxon>
        <taxon>Ascomycota</taxon>
        <taxon>Pezizomycotina</taxon>
        <taxon>Dothideomycetes</taxon>
        <taxon>Pleosporomycetidae</taxon>
        <taxon>Pleosporales</taxon>
        <taxon>Pleosporineae</taxon>
        <taxon>Phaeosphaeriaceae</taxon>
        <taxon>Parastagonospora</taxon>
    </lineage>
</organism>
<evidence type="ECO:0000313" key="1">
    <source>
        <dbReference type="EMBL" id="QRD00333.1"/>
    </source>
</evidence>
<keyword evidence="2" id="KW-1185">Reference proteome</keyword>
<sequence length="62" mass="6889">MLHPLLDILSRNDGYNLPRTSPHTGFLQPRSIFHLTVLDRNVKACESYSGTGNLGLKSFCDA</sequence>
<protein>
    <submittedName>
        <fullName evidence="1">Uncharacterized protein</fullName>
    </submittedName>
</protein>
<dbReference type="AlphaFoldDB" id="A0A7U2I5P6"/>
<gene>
    <name evidence="1" type="ORF">JI435_415040</name>
</gene>
<dbReference type="EMBL" id="CP069032">
    <property type="protein sequence ID" value="QRD00333.1"/>
    <property type="molecule type" value="Genomic_DNA"/>
</dbReference>
<dbReference type="Proteomes" id="UP000663193">
    <property type="component" value="Chromosome 10"/>
</dbReference>
<name>A0A7U2I5P6_PHANO</name>
<dbReference type="VEuPathDB" id="FungiDB:JI435_415040"/>
<proteinExistence type="predicted"/>
<reference evidence="2" key="1">
    <citation type="journal article" date="2021" name="BMC Genomics">
        <title>Chromosome-level genome assembly and manually-curated proteome of model necrotroph Parastagonospora nodorum Sn15 reveals a genome-wide trove of candidate effector homologs, and redundancy of virulence-related functions within an accessory chromosome.</title>
        <authorList>
            <person name="Bertazzoni S."/>
            <person name="Jones D.A.B."/>
            <person name="Phan H.T."/>
            <person name="Tan K.-C."/>
            <person name="Hane J.K."/>
        </authorList>
    </citation>
    <scope>NUCLEOTIDE SEQUENCE [LARGE SCALE GENOMIC DNA]</scope>
    <source>
        <strain evidence="2">SN15 / ATCC MYA-4574 / FGSC 10173)</strain>
    </source>
</reference>
<accession>A0A7U2I5P6</accession>